<protein>
    <submittedName>
        <fullName evidence="1">Uncharacterized protein</fullName>
    </submittedName>
</protein>
<accession>A0ACC1NSA5</accession>
<reference evidence="1" key="1">
    <citation type="submission" date="2022-08" db="EMBL/GenBank/DDBJ databases">
        <title>Genome Sequence of Lecanicillium fungicola.</title>
        <authorList>
            <person name="Buettner E."/>
        </authorList>
    </citation>
    <scope>NUCLEOTIDE SEQUENCE</scope>
    <source>
        <strain evidence="1">Babe33</strain>
    </source>
</reference>
<dbReference type="Proteomes" id="UP001143910">
    <property type="component" value="Unassembled WGS sequence"/>
</dbReference>
<organism evidence="1 2">
    <name type="scientific">Zarea fungicola</name>
    <dbReference type="NCBI Taxonomy" id="93591"/>
    <lineage>
        <taxon>Eukaryota</taxon>
        <taxon>Fungi</taxon>
        <taxon>Dikarya</taxon>
        <taxon>Ascomycota</taxon>
        <taxon>Pezizomycotina</taxon>
        <taxon>Sordariomycetes</taxon>
        <taxon>Hypocreomycetidae</taxon>
        <taxon>Hypocreales</taxon>
        <taxon>Cordycipitaceae</taxon>
        <taxon>Zarea</taxon>
    </lineage>
</organism>
<evidence type="ECO:0000313" key="1">
    <source>
        <dbReference type="EMBL" id="KAJ2981988.1"/>
    </source>
</evidence>
<proteinExistence type="predicted"/>
<keyword evidence="2" id="KW-1185">Reference proteome</keyword>
<name>A0ACC1NSA5_9HYPO</name>
<evidence type="ECO:0000313" key="2">
    <source>
        <dbReference type="Proteomes" id="UP001143910"/>
    </source>
</evidence>
<sequence length="246" mass="26270">MAFNGRVVIVTGGSNGIGRACVERLGRDGANVVINYYSDEAAANALVSSIGEDHALAVQADVSKVEGVSKLVDETVKKFGHIDVIMANAGMMLMRTVENTTEDDFDRMFNINVKGPYFLTQKAVPHIRSGGSIILVSTGIAHNSMVAPDYLLYASTKGAIEQMTRVMAKGLAAKGITVNAIGPGPTATELFFKGKSVEQIETFKKIHPFGRLGEPEDIANMVSFLAGPESRWVSGQTYLVNGALMV</sequence>
<comment type="caution">
    <text evidence="1">The sequence shown here is derived from an EMBL/GenBank/DDBJ whole genome shotgun (WGS) entry which is preliminary data.</text>
</comment>
<dbReference type="EMBL" id="JANJQO010000100">
    <property type="protein sequence ID" value="KAJ2981988.1"/>
    <property type="molecule type" value="Genomic_DNA"/>
</dbReference>
<gene>
    <name evidence="1" type="ORF">NQ176_g1685</name>
</gene>